<evidence type="ECO:0000313" key="5">
    <source>
        <dbReference type="Proteomes" id="UP001589587"/>
    </source>
</evidence>
<keyword evidence="5" id="KW-1185">Reference proteome</keyword>
<evidence type="ECO:0000256" key="1">
    <source>
        <dbReference type="ARBA" id="ARBA00008520"/>
    </source>
</evidence>
<dbReference type="InterPro" id="IPR006311">
    <property type="entry name" value="TAT_signal"/>
</dbReference>
<feature type="non-terminal residue" evidence="4">
    <location>
        <position position="381"/>
    </location>
</feature>
<dbReference type="RefSeq" id="WP_378375070.1">
    <property type="nucleotide sequence ID" value="NZ_JBHMAS010000043.1"/>
</dbReference>
<dbReference type="SUPFAM" id="SSF53850">
    <property type="entry name" value="Periplasmic binding protein-like II"/>
    <property type="match status" value="1"/>
</dbReference>
<dbReference type="PANTHER" id="PTHR30061">
    <property type="entry name" value="MALTOSE-BINDING PERIPLASMIC PROTEIN"/>
    <property type="match status" value="1"/>
</dbReference>
<keyword evidence="2" id="KW-0813">Transport</keyword>
<protein>
    <submittedName>
        <fullName evidence="4">Extracellular solute-binding protein</fullName>
    </submittedName>
</protein>
<comment type="similarity">
    <text evidence="1">Belongs to the bacterial solute-binding protein 1 family.</text>
</comment>
<dbReference type="PANTHER" id="PTHR30061:SF50">
    <property type="entry name" value="MALTOSE_MALTODEXTRIN-BINDING PERIPLASMIC PROTEIN"/>
    <property type="match status" value="1"/>
</dbReference>
<evidence type="ECO:0000313" key="4">
    <source>
        <dbReference type="EMBL" id="MFB9781397.1"/>
    </source>
</evidence>
<dbReference type="Gene3D" id="3.40.190.10">
    <property type="entry name" value="Periplasmic binding protein-like II"/>
    <property type="match status" value="1"/>
</dbReference>
<dbReference type="EMBL" id="JBHMAS010000043">
    <property type="protein sequence ID" value="MFB9781397.1"/>
    <property type="molecule type" value="Genomic_DNA"/>
</dbReference>
<accession>A0ABV5XIE6</accession>
<keyword evidence="3" id="KW-0732">Signal</keyword>
<evidence type="ECO:0000256" key="2">
    <source>
        <dbReference type="ARBA" id="ARBA00022448"/>
    </source>
</evidence>
<proteinExistence type="inferred from homology"/>
<dbReference type="InterPro" id="IPR006059">
    <property type="entry name" value="SBP"/>
</dbReference>
<sequence length="381" mass="41464">MRSIKRNADRARSTPKALADTGISRRAFLGTSAGAVGALLLSGCSAGGGSGSHSVNFTSWMFGNKSSGKALREVTTGFTRAHDIEVVDRTYPYAQYLNQLVLKARDGRSSGVVHIDEEWMSTLVTAGVLKEMSLIVDESLYPTRVLDSGTYQGKRYAMPWTQSAIGIVTNTELAREFGIDLENLRTIENFTEALRTIKRSDPTMIPYLPCTNVTQLKDYIPWVWAFGGSVVRGREVTLGDAGSTEALEYWKKLLDEGLIAPGIIRDDARTLFGQQRAVFYEDAPQAIGVVPKQSVDPNIADKMSSLPRPTGSHGTSANLRWSQPLVALTLDDDVQTLLQYMSTDDSALKTMFTASGQPPTSEEILSNPVDEIVSGDLRSGA</sequence>
<name>A0ABV5XIE6_9NOCA</name>
<comment type="caution">
    <text evidence="4">The sequence shown here is derived from an EMBL/GenBank/DDBJ whole genome shotgun (WGS) entry which is preliminary data.</text>
</comment>
<dbReference type="Pfam" id="PF13416">
    <property type="entry name" value="SBP_bac_8"/>
    <property type="match status" value="1"/>
</dbReference>
<organism evidence="4 5">
    <name type="scientific">Rhodococcus baikonurensis</name>
    <dbReference type="NCBI Taxonomy" id="172041"/>
    <lineage>
        <taxon>Bacteria</taxon>
        <taxon>Bacillati</taxon>
        <taxon>Actinomycetota</taxon>
        <taxon>Actinomycetes</taxon>
        <taxon>Mycobacteriales</taxon>
        <taxon>Nocardiaceae</taxon>
        <taxon>Rhodococcus</taxon>
        <taxon>Rhodococcus erythropolis group</taxon>
    </lineage>
</organism>
<evidence type="ECO:0000256" key="3">
    <source>
        <dbReference type="ARBA" id="ARBA00022729"/>
    </source>
</evidence>
<gene>
    <name evidence="4" type="ORF">ACFFQ6_17025</name>
</gene>
<reference evidence="4 5" key="1">
    <citation type="submission" date="2024-09" db="EMBL/GenBank/DDBJ databases">
        <authorList>
            <person name="Sun Q."/>
            <person name="Mori K."/>
        </authorList>
    </citation>
    <scope>NUCLEOTIDE SEQUENCE [LARGE SCALE GENOMIC DNA]</scope>
    <source>
        <strain evidence="4 5">JCM 11411</strain>
    </source>
</reference>
<dbReference type="Proteomes" id="UP001589587">
    <property type="component" value="Unassembled WGS sequence"/>
</dbReference>
<dbReference type="PROSITE" id="PS51318">
    <property type="entry name" value="TAT"/>
    <property type="match status" value="1"/>
</dbReference>